<name>A0A1I5FBE0_9FIRM</name>
<feature type="coiled-coil region" evidence="1">
    <location>
        <begin position="85"/>
        <end position="112"/>
    </location>
</feature>
<keyword evidence="3" id="KW-0131">Cell cycle</keyword>
<evidence type="ECO:0000256" key="1">
    <source>
        <dbReference type="SAM" id="Coils"/>
    </source>
</evidence>
<dbReference type="Pfam" id="PF04977">
    <property type="entry name" value="DivIC"/>
    <property type="match status" value="1"/>
</dbReference>
<dbReference type="STRING" id="1527.SAMN04489757_11323"/>
<keyword evidence="2" id="KW-0812">Transmembrane</keyword>
<evidence type="ECO:0000256" key="2">
    <source>
        <dbReference type="SAM" id="Phobius"/>
    </source>
</evidence>
<dbReference type="GO" id="GO:0051301">
    <property type="term" value="P:cell division"/>
    <property type="evidence" value="ECO:0007669"/>
    <property type="project" value="UniProtKB-KW"/>
</dbReference>
<dbReference type="InterPro" id="IPR007060">
    <property type="entry name" value="FtsL/DivIC"/>
</dbReference>
<dbReference type="EMBL" id="FOWD01000013">
    <property type="protein sequence ID" value="SFO21064.1"/>
    <property type="molecule type" value="Genomic_DNA"/>
</dbReference>
<dbReference type="RefSeq" id="WP_091686257.1">
    <property type="nucleotide sequence ID" value="NZ_BAABFM010000027.1"/>
</dbReference>
<dbReference type="Proteomes" id="UP000198806">
    <property type="component" value="Unassembled WGS sequence"/>
</dbReference>
<keyword evidence="3" id="KW-0132">Cell division</keyword>
<feature type="transmembrane region" description="Helical" evidence="2">
    <location>
        <begin position="52"/>
        <end position="74"/>
    </location>
</feature>
<proteinExistence type="predicted"/>
<evidence type="ECO:0000313" key="4">
    <source>
        <dbReference type="Proteomes" id="UP000198806"/>
    </source>
</evidence>
<keyword evidence="2" id="KW-0472">Membrane</keyword>
<keyword evidence="1" id="KW-0175">Coiled coil</keyword>
<evidence type="ECO:0000313" key="3">
    <source>
        <dbReference type="EMBL" id="SFO21064.1"/>
    </source>
</evidence>
<gene>
    <name evidence="3" type="ORF">SAMN04489757_11323</name>
</gene>
<keyword evidence="4" id="KW-1185">Reference proteome</keyword>
<protein>
    <submittedName>
        <fullName evidence="3">Cell division protein FtsL</fullName>
    </submittedName>
</protein>
<sequence length="171" mass="19954">MEERKRRNYNHNIYSIEGNAARKLQVVPDYQEAQRPVRRQETRRKSRKRQELNTGMDIVSMLILTFAIVVTVYICLEYLSVQSNISQMNKDIVKLESNLIKIKNENASALSEIETSLDLNYIYEVATEELGMVYPRDNQVIAYESNLSDYVRQHGEIPEVEKPTLIDKILN</sequence>
<accession>A0A1I5FBE0</accession>
<reference evidence="3 4" key="1">
    <citation type="submission" date="2016-10" db="EMBL/GenBank/DDBJ databases">
        <authorList>
            <person name="de Groot N.N."/>
        </authorList>
    </citation>
    <scope>NUCLEOTIDE SEQUENCE [LARGE SCALE GENOMIC DNA]</scope>
    <source>
        <strain evidence="3 4">DSM 1283</strain>
    </source>
</reference>
<dbReference type="OrthoDB" id="2051525at2"/>
<organism evidence="3 4">
    <name type="scientific">Anaerocolumna aminovalerica</name>
    <dbReference type="NCBI Taxonomy" id="1527"/>
    <lineage>
        <taxon>Bacteria</taxon>
        <taxon>Bacillati</taxon>
        <taxon>Bacillota</taxon>
        <taxon>Clostridia</taxon>
        <taxon>Lachnospirales</taxon>
        <taxon>Lachnospiraceae</taxon>
        <taxon>Anaerocolumna</taxon>
    </lineage>
</organism>
<keyword evidence="2" id="KW-1133">Transmembrane helix</keyword>
<dbReference type="AlphaFoldDB" id="A0A1I5FBE0"/>